<reference evidence="4" key="1">
    <citation type="submission" date="2016-09" db="EMBL/GenBank/DDBJ databases">
        <authorList>
            <person name="Wibberg D."/>
        </authorList>
    </citation>
    <scope>NUCLEOTIDE SEQUENCE [LARGE SCALE GENOMIC DNA]</scope>
</reference>
<organism evidence="3 4">
    <name type="scientific">Donghicola eburneus</name>
    <dbReference type="NCBI Taxonomy" id="393278"/>
    <lineage>
        <taxon>Bacteria</taxon>
        <taxon>Pseudomonadati</taxon>
        <taxon>Pseudomonadota</taxon>
        <taxon>Alphaproteobacteria</taxon>
        <taxon>Rhodobacterales</taxon>
        <taxon>Roseobacteraceae</taxon>
        <taxon>Donghicola</taxon>
    </lineage>
</organism>
<feature type="transmembrane region" description="Helical" evidence="1">
    <location>
        <begin position="171"/>
        <end position="190"/>
    </location>
</feature>
<proteinExistence type="predicted"/>
<accession>A0A1M4MV81</accession>
<name>A0A1M4MV81_9RHOB</name>
<keyword evidence="1" id="KW-0812">Transmembrane</keyword>
<dbReference type="RefSeq" id="WP_072703070.1">
    <property type="nucleotide sequence ID" value="NZ_FMJB01000015.1"/>
</dbReference>
<evidence type="ECO:0000313" key="3">
    <source>
        <dbReference type="EMBL" id="SCM66171.1"/>
    </source>
</evidence>
<evidence type="ECO:0000256" key="2">
    <source>
        <dbReference type="SAM" id="SignalP"/>
    </source>
</evidence>
<keyword evidence="2" id="KW-0732">Signal</keyword>
<dbReference type="AlphaFoldDB" id="A0A1M4MV81"/>
<keyword evidence="1" id="KW-1133">Transmembrane helix</keyword>
<evidence type="ECO:0000313" key="4">
    <source>
        <dbReference type="Proteomes" id="UP000184085"/>
    </source>
</evidence>
<gene>
    <name evidence="3" type="ORF">KARMA_0344</name>
</gene>
<sequence length="196" mass="20651">MIRGLALIIALLAMPLPAAAHKVIFSIFKSGDVVEGELGFSNGDMSSGAVIEAFDSAGNKIGEAITDADGFFAYAPTQAITHIFKADMGAGHVAQAEMTADDIADILGVAAAEETVAKNTTTASPTTTGGVTVASLSSEERLAIAEAVRDEMRPLRRELAAYREKNDLQTILGGLGYIFGLFGLYFYIAARRRMEG</sequence>
<protein>
    <submittedName>
        <fullName evidence="3">Putative secreted protein</fullName>
    </submittedName>
</protein>
<dbReference type="Proteomes" id="UP000184085">
    <property type="component" value="Unassembled WGS sequence"/>
</dbReference>
<feature type="chain" id="PRO_5012589789" evidence="2">
    <location>
        <begin position="21"/>
        <end position="196"/>
    </location>
</feature>
<keyword evidence="4" id="KW-1185">Reference proteome</keyword>
<feature type="signal peptide" evidence="2">
    <location>
        <begin position="1"/>
        <end position="20"/>
    </location>
</feature>
<evidence type="ECO:0000256" key="1">
    <source>
        <dbReference type="SAM" id="Phobius"/>
    </source>
</evidence>
<dbReference type="EMBL" id="FMJB01000015">
    <property type="protein sequence ID" value="SCM66171.1"/>
    <property type="molecule type" value="Genomic_DNA"/>
</dbReference>
<keyword evidence="1" id="KW-0472">Membrane</keyword>